<name>A0A0M3HYR4_ASCLU</name>
<evidence type="ECO:0000313" key="1">
    <source>
        <dbReference type="Proteomes" id="UP000036681"/>
    </source>
</evidence>
<accession>A0A0M3HYR4</accession>
<keyword evidence="1" id="KW-1185">Reference proteome</keyword>
<organism evidence="1 2">
    <name type="scientific">Ascaris lumbricoides</name>
    <name type="common">Giant roundworm</name>
    <dbReference type="NCBI Taxonomy" id="6252"/>
    <lineage>
        <taxon>Eukaryota</taxon>
        <taxon>Metazoa</taxon>
        <taxon>Ecdysozoa</taxon>
        <taxon>Nematoda</taxon>
        <taxon>Chromadorea</taxon>
        <taxon>Rhabditida</taxon>
        <taxon>Spirurina</taxon>
        <taxon>Ascaridomorpha</taxon>
        <taxon>Ascaridoidea</taxon>
        <taxon>Ascarididae</taxon>
        <taxon>Ascaris</taxon>
    </lineage>
</organism>
<evidence type="ECO:0000313" key="2">
    <source>
        <dbReference type="WBParaSite" id="ALUE_0000871001-mRNA-1"/>
    </source>
</evidence>
<proteinExistence type="predicted"/>
<protein>
    <submittedName>
        <fullName evidence="2">Transmembrane protein</fullName>
    </submittedName>
</protein>
<dbReference type="Proteomes" id="UP000036681">
    <property type="component" value="Unplaced"/>
</dbReference>
<dbReference type="WBParaSite" id="ALUE_0000871001-mRNA-1">
    <property type="protein sequence ID" value="ALUE_0000871001-mRNA-1"/>
    <property type="gene ID" value="ALUE_0000871001"/>
</dbReference>
<dbReference type="AlphaFoldDB" id="A0A0M3HYR4"/>
<reference evidence="2" key="1">
    <citation type="submission" date="2017-02" db="UniProtKB">
        <authorList>
            <consortium name="WormBaseParasite"/>
        </authorList>
    </citation>
    <scope>IDENTIFICATION</scope>
</reference>
<sequence>MAPYAQSGRSACRLIALRIGSLFSHACIWKRRRRGKRIVYQPHSPKDLGLGEEGTTARRAEGTTVESQCLFHSEIRRSQLLRTFRRFVDKLRLLGLLSWIGTGLFTHSASKIHMQTEQQSSETACSFC</sequence>